<dbReference type="FunFam" id="1.10.10.60:FF:000002">
    <property type="entry name" value="Myb family transcription factor"/>
    <property type="match status" value="1"/>
</dbReference>
<dbReference type="InterPro" id="IPR017930">
    <property type="entry name" value="Myb_dom"/>
</dbReference>
<evidence type="ECO:0000313" key="9">
    <source>
        <dbReference type="Proteomes" id="UP001151752"/>
    </source>
</evidence>
<dbReference type="SUPFAM" id="SSF46689">
    <property type="entry name" value="Homeodomain-like"/>
    <property type="match status" value="1"/>
</dbReference>
<dbReference type="GO" id="GO:0005634">
    <property type="term" value="C:nucleus"/>
    <property type="evidence" value="ECO:0007669"/>
    <property type="project" value="UniProtKB-SubCell"/>
</dbReference>
<dbReference type="GO" id="GO:0003677">
    <property type="term" value="F:DNA binding"/>
    <property type="evidence" value="ECO:0007669"/>
    <property type="project" value="UniProtKB-KW"/>
</dbReference>
<proteinExistence type="predicted"/>
<gene>
    <name evidence="8" type="ORF">OIU74_022326</name>
</gene>
<evidence type="ECO:0000259" key="7">
    <source>
        <dbReference type="PROSITE" id="PS51294"/>
    </source>
</evidence>
<name>A0A9Q0WLJ7_9ROSI</name>
<dbReference type="GO" id="GO:0003700">
    <property type="term" value="F:DNA-binding transcription factor activity"/>
    <property type="evidence" value="ECO:0007669"/>
    <property type="project" value="InterPro"/>
</dbReference>
<keyword evidence="3" id="KW-0238">DNA-binding</keyword>
<evidence type="ECO:0000256" key="1">
    <source>
        <dbReference type="ARBA" id="ARBA00004123"/>
    </source>
</evidence>
<comment type="subcellular location">
    <subcellularLocation>
        <location evidence="1">Nucleus</location>
    </subcellularLocation>
</comment>
<sequence>MDFAEKIQRCREHLEALEEERRKIQVFERELPLCLELVTQAIEAGKRELSGTTTEDNMHGESDFSEQTSSGGPLLEEFIPIKRTHSYDGNDDYQEQQSQNNSERNKTSISSCNNDHNKKSDWLRSVQLWNLFPDPPQKQDLPRKAAVTEVKRNGAGCAFQPFHREKSAGKTSNQAIAKAPTSVPASKTSSTAVVATGGLDGGSNKKEDQDGGNQRKQRRCWSTELHRKFLHALQQLGGSHAATPKQIRELMKVDGLTNDEVKSHLQKYRLHTRRPSPTIHNNSNQQAPQIVVVGGIWVPPPEYAAVAATAASTETSPFSAANGINAPIAAAATTFPQKPHHVQSETLQSEGRDGHSEGGAHSDDSPATSSSTHTTTTSPGVLITIASEWLKIFVTKHNRKAIYEMDTILNFLVQLVFLVF</sequence>
<dbReference type="EMBL" id="JAPFFM010000003">
    <property type="protein sequence ID" value="KAJ6768636.1"/>
    <property type="molecule type" value="Genomic_DNA"/>
</dbReference>
<dbReference type="Gene3D" id="1.10.10.60">
    <property type="entry name" value="Homeodomain-like"/>
    <property type="match status" value="1"/>
</dbReference>
<keyword evidence="5" id="KW-0539">Nucleus</keyword>
<reference evidence="8" key="1">
    <citation type="submission" date="2022-11" db="EMBL/GenBank/DDBJ databases">
        <authorList>
            <person name="Hyden B.L."/>
            <person name="Feng K."/>
            <person name="Yates T."/>
            <person name="Jawdy S."/>
            <person name="Smart L.B."/>
            <person name="Muchero W."/>
        </authorList>
    </citation>
    <scope>NUCLEOTIDE SEQUENCE</scope>
    <source>
        <tissue evidence="8">Shoot tip</tissue>
    </source>
</reference>
<dbReference type="Pfam" id="PF00249">
    <property type="entry name" value="Myb_DNA-binding"/>
    <property type="match status" value="1"/>
</dbReference>
<dbReference type="PROSITE" id="PS51294">
    <property type="entry name" value="HTH_MYB"/>
    <property type="match status" value="1"/>
</dbReference>
<comment type="caution">
    <text evidence="8">The sequence shown here is derived from an EMBL/GenBank/DDBJ whole genome shotgun (WGS) entry which is preliminary data.</text>
</comment>
<keyword evidence="2" id="KW-0805">Transcription regulation</keyword>
<dbReference type="Pfam" id="PF26575">
    <property type="entry name" value="HHO5_N"/>
    <property type="match status" value="1"/>
</dbReference>
<dbReference type="InterPro" id="IPR044787">
    <property type="entry name" value="HHO5-like"/>
</dbReference>
<accession>A0A9Q0WLJ7</accession>
<dbReference type="NCBIfam" id="TIGR01557">
    <property type="entry name" value="myb_SHAQKYF"/>
    <property type="match status" value="1"/>
</dbReference>
<dbReference type="InterPro" id="IPR058673">
    <property type="entry name" value="HHO5-like_N"/>
</dbReference>
<dbReference type="AlphaFoldDB" id="A0A9Q0WLJ7"/>
<dbReference type="PANTHER" id="PTHR31003:SF16">
    <property type="entry name" value="TRANSCRIPTION FACTOR HHO2"/>
    <property type="match status" value="1"/>
</dbReference>
<dbReference type="InterPro" id="IPR001005">
    <property type="entry name" value="SANT/Myb"/>
</dbReference>
<feature type="domain" description="HTH myb-type" evidence="7">
    <location>
        <begin position="213"/>
        <end position="273"/>
    </location>
</feature>
<feature type="compositionally biased region" description="Low complexity" evidence="6">
    <location>
        <begin position="365"/>
        <end position="377"/>
    </location>
</feature>
<dbReference type="Proteomes" id="UP001151752">
    <property type="component" value="Chromosome 8"/>
</dbReference>
<dbReference type="InterPro" id="IPR009057">
    <property type="entry name" value="Homeodomain-like_sf"/>
</dbReference>
<evidence type="ECO:0000256" key="4">
    <source>
        <dbReference type="ARBA" id="ARBA00023163"/>
    </source>
</evidence>
<evidence type="ECO:0000313" key="8">
    <source>
        <dbReference type="EMBL" id="KAJ6768636.1"/>
    </source>
</evidence>
<feature type="region of interest" description="Disordered" evidence="6">
    <location>
        <begin position="337"/>
        <end position="377"/>
    </location>
</feature>
<keyword evidence="9" id="KW-1185">Reference proteome</keyword>
<feature type="region of interest" description="Disordered" evidence="6">
    <location>
        <begin position="85"/>
        <end position="118"/>
    </location>
</feature>
<protein>
    <submittedName>
        <fullName evidence="8">TRANSCRIPTION FACTOR HHO2</fullName>
    </submittedName>
</protein>
<keyword evidence="4" id="KW-0804">Transcription</keyword>
<feature type="region of interest" description="Disordered" evidence="6">
    <location>
        <begin position="180"/>
        <end position="218"/>
    </location>
</feature>
<feature type="region of interest" description="Disordered" evidence="6">
    <location>
        <begin position="47"/>
        <end position="73"/>
    </location>
</feature>
<feature type="compositionally biased region" description="Basic and acidic residues" evidence="6">
    <location>
        <begin position="350"/>
        <end position="364"/>
    </location>
</feature>
<evidence type="ECO:0000256" key="6">
    <source>
        <dbReference type="SAM" id="MobiDB-lite"/>
    </source>
</evidence>
<feature type="compositionally biased region" description="Polar residues" evidence="6">
    <location>
        <begin position="183"/>
        <end position="193"/>
    </location>
</feature>
<reference evidence="8" key="2">
    <citation type="journal article" date="2023" name="Int. J. Mol. Sci.">
        <title>De Novo Assembly and Annotation of 11 Diverse Shrub Willow (Salix) Genomes Reveals Novel Gene Organization in Sex-Linked Regions.</title>
        <authorList>
            <person name="Hyden B."/>
            <person name="Feng K."/>
            <person name="Yates T.B."/>
            <person name="Jawdy S."/>
            <person name="Cereghino C."/>
            <person name="Smart L.B."/>
            <person name="Muchero W."/>
        </authorList>
    </citation>
    <scope>NUCLEOTIDE SEQUENCE</scope>
    <source>
        <tissue evidence="8">Shoot tip</tissue>
    </source>
</reference>
<evidence type="ECO:0000256" key="3">
    <source>
        <dbReference type="ARBA" id="ARBA00023125"/>
    </source>
</evidence>
<dbReference type="PANTHER" id="PTHR31003">
    <property type="entry name" value="MYB FAMILY TRANSCRIPTION FACTOR"/>
    <property type="match status" value="1"/>
</dbReference>
<evidence type="ECO:0000256" key="2">
    <source>
        <dbReference type="ARBA" id="ARBA00023015"/>
    </source>
</evidence>
<dbReference type="InterPro" id="IPR006447">
    <property type="entry name" value="Myb_dom_plants"/>
</dbReference>
<organism evidence="8 9">
    <name type="scientific">Salix koriyanagi</name>
    <dbReference type="NCBI Taxonomy" id="2511006"/>
    <lineage>
        <taxon>Eukaryota</taxon>
        <taxon>Viridiplantae</taxon>
        <taxon>Streptophyta</taxon>
        <taxon>Embryophyta</taxon>
        <taxon>Tracheophyta</taxon>
        <taxon>Spermatophyta</taxon>
        <taxon>Magnoliopsida</taxon>
        <taxon>eudicotyledons</taxon>
        <taxon>Gunneridae</taxon>
        <taxon>Pentapetalae</taxon>
        <taxon>rosids</taxon>
        <taxon>fabids</taxon>
        <taxon>Malpighiales</taxon>
        <taxon>Salicaceae</taxon>
        <taxon>Saliceae</taxon>
        <taxon>Salix</taxon>
    </lineage>
</organism>
<evidence type="ECO:0000256" key="5">
    <source>
        <dbReference type="ARBA" id="ARBA00023242"/>
    </source>
</evidence>